<proteinExistence type="predicted"/>
<sequence>MNRKILMASFLLANCLIANPKYGVSLTNEGDQLRGSLARQAPALSRKNSTVSNGSFLTTPRDSSSFSSGDSSSLTGTPALSRKSSIKTLSDEESPNLAPQNNVYSLRFPAKFANTDEGYAEFVVATAVAFNDYMKKIKKMDGVIPEEHGGVYTPEMLVNKT</sequence>
<evidence type="ECO:0000256" key="2">
    <source>
        <dbReference type="SAM" id="SignalP"/>
    </source>
</evidence>
<feature type="compositionally biased region" description="Low complexity" evidence="1">
    <location>
        <begin position="62"/>
        <end position="73"/>
    </location>
</feature>
<keyword evidence="2" id="KW-0732">Signal</keyword>
<reference evidence="3 4" key="1">
    <citation type="journal article" date="2011" name="Science">
        <title>The ecoresponsive genome of Daphnia pulex.</title>
        <authorList>
            <person name="Colbourne J.K."/>
            <person name="Pfrender M.E."/>
            <person name="Gilbert D."/>
            <person name="Thomas W.K."/>
            <person name="Tucker A."/>
            <person name="Oakley T.H."/>
            <person name="Tokishita S."/>
            <person name="Aerts A."/>
            <person name="Arnold G.J."/>
            <person name="Basu M.K."/>
            <person name="Bauer D.J."/>
            <person name="Caceres C.E."/>
            <person name="Carmel L."/>
            <person name="Casola C."/>
            <person name="Choi J.H."/>
            <person name="Detter J.C."/>
            <person name="Dong Q."/>
            <person name="Dusheyko S."/>
            <person name="Eads B.D."/>
            <person name="Frohlich T."/>
            <person name="Geiler-Samerotte K.A."/>
            <person name="Gerlach D."/>
            <person name="Hatcher P."/>
            <person name="Jogdeo S."/>
            <person name="Krijgsveld J."/>
            <person name="Kriventseva E.V."/>
            <person name="Kultz D."/>
            <person name="Laforsch C."/>
            <person name="Lindquist E."/>
            <person name="Lopez J."/>
            <person name="Manak J.R."/>
            <person name="Muller J."/>
            <person name="Pangilinan J."/>
            <person name="Patwardhan R.P."/>
            <person name="Pitluck S."/>
            <person name="Pritham E.J."/>
            <person name="Rechtsteiner A."/>
            <person name="Rho M."/>
            <person name="Rogozin I.B."/>
            <person name="Sakarya O."/>
            <person name="Salamov A."/>
            <person name="Schaack S."/>
            <person name="Shapiro H."/>
            <person name="Shiga Y."/>
            <person name="Skalitzky C."/>
            <person name="Smith Z."/>
            <person name="Souvorov A."/>
            <person name="Sung W."/>
            <person name="Tang Z."/>
            <person name="Tsuchiya D."/>
            <person name="Tu H."/>
            <person name="Vos H."/>
            <person name="Wang M."/>
            <person name="Wolf Y.I."/>
            <person name="Yamagata H."/>
            <person name="Yamada T."/>
            <person name="Ye Y."/>
            <person name="Shaw J.R."/>
            <person name="Andrews J."/>
            <person name="Crease T.J."/>
            <person name="Tang H."/>
            <person name="Lucas S.M."/>
            <person name="Robertson H.M."/>
            <person name="Bork P."/>
            <person name="Koonin E.V."/>
            <person name="Zdobnov E.M."/>
            <person name="Grigoriev I.V."/>
            <person name="Lynch M."/>
            <person name="Boore J.L."/>
        </authorList>
    </citation>
    <scope>NUCLEOTIDE SEQUENCE [LARGE SCALE GENOMIC DNA]</scope>
</reference>
<evidence type="ECO:0008006" key="5">
    <source>
        <dbReference type="Google" id="ProtNLM"/>
    </source>
</evidence>
<dbReference type="AlphaFoldDB" id="E9G9E6"/>
<name>E9G9E6_DAPPU</name>
<accession>E9G9E6</accession>
<dbReference type="Proteomes" id="UP000000305">
    <property type="component" value="Unassembled WGS sequence"/>
</dbReference>
<dbReference type="EMBL" id="GL732536">
    <property type="protein sequence ID" value="EFX83888.1"/>
    <property type="molecule type" value="Genomic_DNA"/>
</dbReference>
<evidence type="ECO:0000313" key="4">
    <source>
        <dbReference type="Proteomes" id="UP000000305"/>
    </source>
</evidence>
<dbReference type="InParanoid" id="E9G9E6"/>
<gene>
    <name evidence="3" type="ORF">DAPPUDRAFT_100117</name>
</gene>
<keyword evidence="4" id="KW-1185">Reference proteome</keyword>
<feature type="region of interest" description="Disordered" evidence="1">
    <location>
        <begin position="39"/>
        <end position="100"/>
    </location>
</feature>
<organism evidence="3 4">
    <name type="scientific">Daphnia pulex</name>
    <name type="common">Water flea</name>
    <dbReference type="NCBI Taxonomy" id="6669"/>
    <lineage>
        <taxon>Eukaryota</taxon>
        <taxon>Metazoa</taxon>
        <taxon>Ecdysozoa</taxon>
        <taxon>Arthropoda</taxon>
        <taxon>Crustacea</taxon>
        <taxon>Branchiopoda</taxon>
        <taxon>Diplostraca</taxon>
        <taxon>Cladocera</taxon>
        <taxon>Anomopoda</taxon>
        <taxon>Daphniidae</taxon>
        <taxon>Daphnia</taxon>
    </lineage>
</organism>
<evidence type="ECO:0000256" key="1">
    <source>
        <dbReference type="SAM" id="MobiDB-lite"/>
    </source>
</evidence>
<evidence type="ECO:0000313" key="3">
    <source>
        <dbReference type="EMBL" id="EFX83888.1"/>
    </source>
</evidence>
<dbReference type="KEGG" id="dpx:DAPPUDRAFT_100117"/>
<feature type="signal peptide" evidence="2">
    <location>
        <begin position="1"/>
        <end position="18"/>
    </location>
</feature>
<protein>
    <recommendedName>
        <fullName evidence="5">JmjN domain-containing protein</fullName>
    </recommendedName>
</protein>
<feature type="compositionally biased region" description="Polar residues" evidence="1">
    <location>
        <begin position="46"/>
        <end position="61"/>
    </location>
</feature>
<feature type="chain" id="PRO_5003240733" description="JmjN domain-containing protein" evidence="2">
    <location>
        <begin position="19"/>
        <end position="161"/>
    </location>
</feature>
<dbReference type="HOGENOM" id="CLU_1645425_0_0_1"/>
<feature type="compositionally biased region" description="Polar residues" evidence="1">
    <location>
        <begin position="74"/>
        <end position="88"/>
    </location>
</feature>